<evidence type="ECO:0000313" key="2">
    <source>
        <dbReference type="Proteomes" id="UP000403266"/>
    </source>
</evidence>
<protein>
    <submittedName>
        <fullName evidence="1">Uncharacterized protein</fullName>
    </submittedName>
</protein>
<dbReference type="OrthoDB" id="8080287at2"/>
<organism evidence="1 2">
    <name type="scientific">Microvirga tunisiensis</name>
    <dbReference type="NCBI Taxonomy" id="2108360"/>
    <lineage>
        <taxon>Bacteria</taxon>
        <taxon>Pseudomonadati</taxon>
        <taxon>Pseudomonadota</taxon>
        <taxon>Alphaproteobacteria</taxon>
        <taxon>Hyphomicrobiales</taxon>
        <taxon>Methylobacteriaceae</taxon>
        <taxon>Microvirga</taxon>
    </lineage>
</organism>
<name>A0A5N7MVN4_9HYPH</name>
<comment type="caution">
    <text evidence="1">The sequence shown here is derived from an EMBL/GenBank/DDBJ whole genome shotgun (WGS) entry which is preliminary data.</text>
</comment>
<proteinExistence type="predicted"/>
<dbReference type="AlphaFoldDB" id="A0A5N7MVN4"/>
<dbReference type="EMBL" id="VOSK01000522">
    <property type="protein sequence ID" value="MPR31042.1"/>
    <property type="molecule type" value="Genomic_DNA"/>
</dbReference>
<dbReference type="Proteomes" id="UP000403266">
    <property type="component" value="Unassembled WGS sequence"/>
</dbReference>
<sequence length="110" mass="12054">MTQVNDPENFQGRVDYAAQVISEGAATSRNFDSCFENYDGDEVAAAMVRRSETDERLAANLFRYLCRETVLAAAERLKGKDLAKEARATRERSAAASFAKAEPVSQQSAA</sequence>
<dbReference type="RefSeq" id="WP_152718168.1">
    <property type="nucleotide sequence ID" value="NZ_VOSJ01000561.1"/>
</dbReference>
<accession>A0A5N7MVN4</accession>
<reference evidence="1 2" key="1">
    <citation type="journal article" date="2019" name="Syst. Appl. Microbiol.">
        <title>Microvirga tunisiensis sp. nov., a root nodule symbiotic bacterium isolated from Lupinus micranthus and L. luteus grown in Northern Tunisia.</title>
        <authorList>
            <person name="Msaddak A."/>
            <person name="Rejili M."/>
            <person name="Duran D."/>
            <person name="Mars M."/>
            <person name="Palacios J.M."/>
            <person name="Ruiz-Argueso T."/>
            <person name="Rey L."/>
            <person name="Imperial J."/>
        </authorList>
    </citation>
    <scope>NUCLEOTIDE SEQUENCE [LARGE SCALE GENOMIC DNA]</scope>
    <source>
        <strain evidence="1 2">Lmie10</strain>
    </source>
</reference>
<gene>
    <name evidence="1" type="ORF">FS320_40570</name>
</gene>
<keyword evidence="2" id="KW-1185">Reference proteome</keyword>
<evidence type="ECO:0000313" key="1">
    <source>
        <dbReference type="EMBL" id="MPR31042.1"/>
    </source>
</evidence>